<evidence type="ECO:0000256" key="1">
    <source>
        <dbReference type="PIRSR" id="PIRSR605019-1"/>
    </source>
</evidence>
<dbReference type="EMBL" id="PYGF01000005">
    <property type="protein sequence ID" value="PSL04285.1"/>
    <property type="molecule type" value="Genomic_DNA"/>
</dbReference>
<keyword evidence="1" id="KW-0479">Metal-binding</keyword>
<evidence type="ECO:0000313" key="3">
    <source>
        <dbReference type="Proteomes" id="UP000240708"/>
    </source>
</evidence>
<dbReference type="Proteomes" id="UP000240708">
    <property type="component" value="Unassembled WGS sequence"/>
</dbReference>
<dbReference type="InterPro" id="IPR011257">
    <property type="entry name" value="DNA_glycosylase"/>
</dbReference>
<organism evidence="2 3">
    <name type="scientific">Cecembia rubra</name>
    <dbReference type="NCBI Taxonomy" id="1485585"/>
    <lineage>
        <taxon>Bacteria</taxon>
        <taxon>Pseudomonadati</taxon>
        <taxon>Bacteroidota</taxon>
        <taxon>Cytophagia</taxon>
        <taxon>Cytophagales</taxon>
        <taxon>Cyclobacteriaceae</taxon>
        <taxon>Cecembia</taxon>
    </lineage>
</organism>
<dbReference type="OrthoDB" id="9807664at2"/>
<evidence type="ECO:0000313" key="2">
    <source>
        <dbReference type="EMBL" id="PSL04285.1"/>
    </source>
</evidence>
<dbReference type="InterPro" id="IPR052891">
    <property type="entry name" value="DNA-3mA_glycosylase"/>
</dbReference>
<feature type="binding site" evidence="1">
    <location>
        <position position="22"/>
    </location>
    <ligand>
        <name>Zn(2+)</name>
        <dbReference type="ChEBI" id="CHEBI:29105"/>
    </ligand>
</feature>
<name>A0A2P8E492_9BACT</name>
<dbReference type="AlphaFoldDB" id="A0A2P8E492"/>
<proteinExistence type="predicted"/>
<feature type="binding site" evidence="1">
    <location>
        <position position="180"/>
    </location>
    <ligand>
        <name>Zn(2+)</name>
        <dbReference type="ChEBI" id="CHEBI:29105"/>
    </ligand>
</feature>
<protein>
    <submittedName>
        <fullName evidence="2">DNA-3-methyladenine glycosylase I</fullName>
    </submittedName>
</protein>
<accession>A0A2P8E492</accession>
<feature type="binding site" evidence="1">
    <location>
        <position position="184"/>
    </location>
    <ligand>
        <name>Zn(2+)</name>
        <dbReference type="ChEBI" id="CHEBI:29105"/>
    </ligand>
</feature>
<dbReference type="Pfam" id="PF03352">
    <property type="entry name" value="Adenine_glyco"/>
    <property type="match status" value="1"/>
</dbReference>
<dbReference type="Gene3D" id="1.10.340.30">
    <property type="entry name" value="Hypothetical protein, domain 2"/>
    <property type="match status" value="1"/>
</dbReference>
<dbReference type="SUPFAM" id="SSF48150">
    <property type="entry name" value="DNA-glycosylase"/>
    <property type="match status" value="1"/>
</dbReference>
<sequence length="195" mass="22783">MEKELKCRCGWCLGFEDYIRYHDEEWGVPVRDDSKQFEFLVLESAQAGLSWSTILKKRQGYKKAFADFDYMQVAEFPEAYLKELLTDKGIIRNELKIRSAVNNARRFLEVQDEFGTFSEYIWSFVNGKSIQNEWKSLSEVPATSSVSDRLAKDMKKRGFKFLGSTILYAHMQATGLVNDHLVDCWRYEEVKKLSV</sequence>
<dbReference type="RefSeq" id="WP_106567198.1">
    <property type="nucleotide sequence ID" value="NZ_JAUVYL010000068.1"/>
</dbReference>
<dbReference type="InterPro" id="IPR005019">
    <property type="entry name" value="Adenine_glyco"/>
</dbReference>
<comment type="caution">
    <text evidence="2">The sequence shown here is derived from an EMBL/GenBank/DDBJ whole genome shotgun (WGS) entry which is preliminary data.</text>
</comment>
<keyword evidence="1" id="KW-0862">Zinc</keyword>
<feature type="binding site" evidence="1">
    <location>
        <position position="9"/>
    </location>
    <ligand>
        <name>Zn(2+)</name>
        <dbReference type="ChEBI" id="CHEBI:29105"/>
    </ligand>
</feature>
<dbReference type="GO" id="GO:0046872">
    <property type="term" value="F:metal ion binding"/>
    <property type="evidence" value="ECO:0007669"/>
    <property type="project" value="UniProtKB-KW"/>
</dbReference>
<reference evidence="2 3" key="1">
    <citation type="submission" date="2018-03" db="EMBL/GenBank/DDBJ databases">
        <title>Genomic Encyclopedia of Archaeal and Bacterial Type Strains, Phase II (KMG-II): from individual species to whole genera.</title>
        <authorList>
            <person name="Goeker M."/>
        </authorList>
    </citation>
    <scope>NUCLEOTIDE SEQUENCE [LARGE SCALE GENOMIC DNA]</scope>
    <source>
        <strain evidence="2 3">DSM 28057</strain>
    </source>
</reference>
<dbReference type="GO" id="GO:0008725">
    <property type="term" value="F:DNA-3-methyladenine glycosylase activity"/>
    <property type="evidence" value="ECO:0007669"/>
    <property type="project" value="InterPro"/>
</dbReference>
<dbReference type="PANTHER" id="PTHR30037">
    <property type="entry name" value="DNA-3-METHYLADENINE GLYCOSYLASE 1"/>
    <property type="match status" value="1"/>
</dbReference>
<dbReference type="GO" id="GO:0006284">
    <property type="term" value="P:base-excision repair"/>
    <property type="evidence" value="ECO:0007669"/>
    <property type="project" value="InterPro"/>
</dbReference>
<gene>
    <name evidence="2" type="ORF">CLV48_10524</name>
</gene>
<keyword evidence="3" id="KW-1185">Reference proteome</keyword>
<dbReference type="PANTHER" id="PTHR30037:SF4">
    <property type="entry name" value="DNA-3-METHYLADENINE GLYCOSYLASE I"/>
    <property type="match status" value="1"/>
</dbReference>